<evidence type="ECO:0000256" key="2">
    <source>
        <dbReference type="ARBA" id="ARBA00006236"/>
    </source>
</evidence>
<feature type="transmembrane region" description="Helical" evidence="8">
    <location>
        <begin position="224"/>
        <end position="249"/>
    </location>
</feature>
<dbReference type="InterPro" id="IPR020846">
    <property type="entry name" value="MFS_dom"/>
</dbReference>
<dbReference type="NCBIfam" id="TIGR00710">
    <property type="entry name" value="efflux_Bcr_CflA"/>
    <property type="match status" value="1"/>
</dbReference>
<dbReference type="PANTHER" id="PTHR23502">
    <property type="entry name" value="MAJOR FACILITATOR SUPERFAMILY"/>
    <property type="match status" value="1"/>
</dbReference>
<evidence type="ECO:0000256" key="4">
    <source>
        <dbReference type="ARBA" id="ARBA00022475"/>
    </source>
</evidence>
<keyword evidence="7 8" id="KW-0472">Membrane</keyword>
<organism evidence="10 11">
    <name type="scientific">Amycolatopsis dendrobii</name>
    <dbReference type="NCBI Taxonomy" id="2760662"/>
    <lineage>
        <taxon>Bacteria</taxon>
        <taxon>Bacillati</taxon>
        <taxon>Actinomycetota</taxon>
        <taxon>Actinomycetes</taxon>
        <taxon>Pseudonocardiales</taxon>
        <taxon>Pseudonocardiaceae</taxon>
        <taxon>Amycolatopsis</taxon>
    </lineage>
</organism>
<comment type="similarity">
    <text evidence="2">Belongs to the major facilitator superfamily. Bcr/CmlA family.</text>
</comment>
<dbReference type="InterPro" id="IPR004812">
    <property type="entry name" value="Efflux_drug-R_Bcr/CmlA"/>
</dbReference>
<feature type="transmembrane region" description="Helical" evidence="8">
    <location>
        <begin position="91"/>
        <end position="110"/>
    </location>
</feature>
<proteinExistence type="inferred from homology"/>
<dbReference type="AlphaFoldDB" id="A0A7W3ZFY9"/>
<keyword evidence="6 8" id="KW-1133">Transmembrane helix</keyword>
<protein>
    <submittedName>
        <fullName evidence="10">Multidrug effflux MFS transporter</fullName>
    </submittedName>
</protein>
<dbReference type="Gene3D" id="1.20.1720.10">
    <property type="entry name" value="Multidrug resistance protein D"/>
    <property type="match status" value="1"/>
</dbReference>
<keyword evidence="3" id="KW-0813">Transport</keyword>
<keyword evidence="4" id="KW-1003">Cell membrane</keyword>
<evidence type="ECO:0000256" key="5">
    <source>
        <dbReference type="ARBA" id="ARBA00022692"/>
    </source>
</evidence>
<comment type="subcellular location">
    <subcellularLocation>
        <location evidence="1">Cell membrane</location>
        <topology evidence="1">Multi-pass membrane protein</topology>
    </subcellularLocation>
</comment>
<dbReference type="PROSITE" id="PS50850">
    <property type="entry name" value="MFS"/>
    <property type="match status" value="1"/>
</dbReference>
<dbReference type="InterPro" id="IPR011701">
    <property type="entry name" value="MFS"/>
</dbReference>
<evidence type="ECO:0000256" key="1">
    <source>
        <dbReference type="ARBA" id="ARBA00004651"/>
    </source>
</evidence>
<evidence type="ECO:0000256" key="6">
    <source>
        <dbReference type="ARBA" id="ARBA00022989"/>
    </source>
</evidence>
<feature type="transmembrane region" description="Helical" evidence="8">
    <location>
        <begin position="21"/>
        <end position="40"/>
    </location>
</feature>
<evidence type="ECO:0000256" key="8">
    <source>
        <dbReference type="SAM" id="Phobius"/>
    </source>
</evidence>
<feature type="transmembrane region" description="Helical" evidence="8">
    <location>
        <begin position="354"/>
        <end position="374"/>
    </location>
</feature>
<feature type="domain" description="Major facilitator superfamily (MFS) profile" evidence="9">
    <location>
        <begin position="22"/>
        <end position="406"/>
    </location>
</feature>
<dbReference type="GO" id="GO:0042910">
    <property type="term" value="F:xenobiotic transmembrane transporter activity"/>
    <property type="evidence" value="ECO:0007669"/>
    <property type="project" value="InterPro"/>
</dbReference>
<keyword evidence="5 8" id="KW-0812">Transmembrane</keyword>
<dbReference type="PROSITE" id="PS00216">
    <property type="entry name" value="SUGAR_TRANSPORT_1"/>
    <property type="match status" value="1"/>
</dbReference>
<feature type="transmembrane region" description="Helical" evidence="8">
    <location>
        <begin position="320"/>
        <end position="342"/>
    </location>
</feature>
<feature type="transmembrane region" description="Helical" evidence="8">
    <location>
        <begin position="60"/>
        <end position="79"/>
    </location>
</feature>
<comment type="caution">
    <text evidence="10">The sequence shown here is derived from an EMBL/GenBank/DDBJ whole genome shotgun (WGS) entry which is preliminary data.</text>
</comment>
<keyword evidence="11" id="KW-1185">Reference proteome</keyword>
<dbReference type="PANTHER" id="PTHR23502:SF132">
    <property type="entry name" value="POLYAMINE TRANSPORTER 2-RELATED"/>
    <property type="match status" value="1"/>
</dbReference>
<gene>
    <name evidence="10" type="ORF">H4281_41110</name>
</gene>
<reference evidence="10 11" key="1">
    <citation type="submission" date="2020-08" db="EMBL/GenBank/DDBJ databases">
        <title>Amycolatopsis sp. nov. DR6-1 isolated from Dendrobium heterocarpum.</title>
        <authorList>
            <person name="Tedsree N."/>
            <person name="Kuncharoen N."/>
            <person name="Likhitwitayawuid K."/>
            <person name="Tanasupawat S."/>
        </authorList>
    </citation>
    <scope>NUCLEOTIDE SEQUENCE [LARGE SCALE GENOMIC DNA]</scope>
    <source>
        <strain evidence="10 11">DR6-1</strain>
    </source>
</reference>
<dbReference type="EMBL" id="JACGZW010000020">
    <property type="protein sequence ID" value="MBB1159582.1"/>
    <property type="molecule type" value="Genomic_DNA"/>
</dbReference>
<feature type="transmembrane region" description="Helical" evidence="8">
    <location>
        <begin position="292"/>
        <end position="314"/>
    </location>
</feature>
<feature type="transmembrane region" description="Helical" evidence="8">
    <location>
        <begin position="261"/>
        <end position="280"/>
    </location>
</feature>
<evidence type="ECO:0000256" key="3">
    <source>
        <dbReference type="ARBA" id="ARBA00022448"/>
    </source>
</evidence>
<dbReference type="Proteomes" id="UP000526734">
    <property type="component" value="Unassembled WGS sequence"/>
</dbReference>
<feature type="transmembrane region" description="Helical" evidence="8">
    <location>
        <begin position="149"/>
        <end position="168"/>
    </location>
</feature>
<dbReference type="SUPFAM" id="SSF103473">
    <property type="entry name" value="MFS general substrate transporter"/>
    <property type="match status" value="1"/>
</dbReference>
<dbReference type="GO" id="GO:0005886">
    <property type="term" value="C:plasma membrane"/>
    <property type="evidence" value="ECO:0007669"/>
    <property type="project" value="UniProtKB-SubCell"/>
</dbReference>
<sequence length="411" mass="42057">MKRLQTEARLVEPALPEKRPGALRMAVVLGLLEVFGPISMDLYLPALPQLADDLRAGQSLAQATMSVCMLGLAFGQLVVGPLSDRFGRRRPLLAGIGLFTVLSAVCAFAPSIEVLLAARFLQGLCGSAGIVLSLAVARDLAEGVELVRLLALLTTVGALAPIVAPVIGGQLAAVIGWRGIFGVLAGIGAALLLVAATALPESLPPEARHPRKGRGEFRILLKDPLFLGFLLVSTCGGAAFFTYLASISFVLQDGFSLSPQLFSACFAANAVMSVLGAQVNRAAVRRVGPVRMYVLGTTFTAAAAVAMLAAVAFGAGLAALLIPLALLMFAGGTTQANGNALALANHGQRAGTAAALLGTSSFAVGPVVAPLVSLGGTTPLSMSLTMAAAYGVATVLLWLAVLPRLRRSGSD</sequence>
<evidence type="ECO:0000313" key="10">
    <source>
        <dbReference type="EMBL" id="MBB1159582.1"/>
    </source>
</evidence>
<name>A0A7W3ZFY9_9PSEU</name>
<accession>A0A7W3ZFY9</accession>
<dbReference type="Pfam" id="PF07690">
    <property type="entry name" value="MFS_1"/>
    <property type="match status" value="1"/>
</dbReference>
<dbReference type="InterPro" id="IPR005829">
    <property type="entry name" value="Sugar_transporter_CS"/>
</dbReference>
<feature type="transmembrane region" description="Helical" evidence="8">
    <location>
        <begin position="380"/>
        <end position="402"/>
    </location>
</feature>
<feature type="transmembrane region" description="Helical" evidence="8">
    <location>
        <begin position="116"/>
        <end position="137"/>
    </location>
</feature>
<evidence type="ECO:0000259" key="9">
    <source>
        <dbReference type="PROSITE" id="PS50850"/>
    </source>
</evidence>
<dbReference type="InterPro" id="IPR036259">
    <property type="entry name" value="MFS_trans_sf"/>
</dbReference>
<evidence type="ECO:0000313" key="11">
    <source>
        <dbReference type="Proteomes" id="UP000526734"/>
    </source>
</evidence>
<dbReference type="RefSeq" id="WP_182896257.1">
    <property type="nucleotide sequence ID" value="NZ_JACGZW010000020.1"/>
</dbReference>
<feature type="transmembrane region" description="Helical" evidence="8">
    <location>
        <begin position="180"/>
        <end position="203"/>
    </location>
</feature>
<dbReference type="CDD" id="cd17320">
    <property type="entry name" value="MFS_MdfA_MDR_like"/>
    <property type="match status" value="1"/>
</dbReference>
<dbReference type="GO" id="GO:1990961">
    <property type="term" value="P:xenobiotic detoxification by transmembrane export across the plasma membrane"/>
    <property type="evidence" value="ECO:0007669"/>
    <property type="project" value="InterPro"/>
</dbReference>
<evidence type="ECO:0000256" key="7">
    <source>
        <dbReference type="ARBA" id="ARBA00023136"/>
    </source>
</evidence>